<dbReference type="InterPro" id="IPR009057">
    <property type="entry name" value="Homeodomain-like_sf"/>
</dbReference>
<dbReference type="Proteomes" id="UP000322822">
    <property type="component" value="Plasmid unnamed1"/>
</dbReference>
<evidence type="ECO:0000256" key="1">
    <source>
        <dbReference type="ARBA" id="ARBA00023015"/>
    </source>
</evidence>
<dbReference type="Gene3D" id="1.10.10.60">
    <property type="entry name" value="Homeodomain-like"/>
    <property type="match status" value="2"/>
</dbReference>
<dbReference type="GO" id="GO:0043565">
    <property type="term" value="F:sequence-specific DNA binding"/>
    <property type="evidence" value="ECO:0007669"/>
    <property type="project" value="InterPro"/>
</dbReference>
<dbReference type="InterPro" id="IPR020449">
    <property type="entry name" value="Tscrpt_reg_AraC-type_HTH"/>
</dbReference>
<dbReference type="SUPFAM" id="SSF46689">
    <property type="entry name" value="Homeodomain-like"/>
    <property type="match status" value="2"/>
</dbReference>
<evidence type="ECO:0000256" key="2">
    <source>
        <dbReference type="ARBA" id="ARBA00023125"/>
    </source>
</evidence>
<gene>
    <name evidence="5" type="ORF">FOB72_17170</name>
</gene>
<evidence type="ECO:0000313" key="6">
    <source>
        <dbReference type="Proteomes" id="UP000322822"/>
    </source>
</evidence>
<dbReference type="Pfam" id="PF12833">
    <property type="entry name" value="HTH_18"/>
    <property type="match status" value="1"/>
</dbReference>
<dbReference type="PANTHER" id="PTHR46796:SF14">
    <property type="entry name" value="TRANSCRIPTIONAL REGULATORY PROTEIN"/>
    <property type="match status" value="1"/>
</dbReference>
<keyword evidence="1" id="KW-0805">Transcription regulation</keyword>
<dbReference type="SMART" id="SM00342">
    <property type="entry name" value="HTH_ARAC"/>
    <property type="match status" value="1"/>
</dbReference>
<evidence type="ECO:0000313" key="5">
    <source>
        <dbReference type="EMBL" id="QET03901.1"/>
    </source>
</evidence>
<dbReference type="PROSITE" id="PS01124">
    <property type="entry name" value="HTH_ARAC_FAMILY_2"/>
    <property type="match status" value="1"/>
</dbReference>
<evidence type="ECO:0000256" key="3">
    <source>
        <dbReference type="ARBA" id="ARBA00023163"/>
    </source>
</evidence>
<keyword evidence="5" id="KW-0614">Plasmid</keyword>
<dbReference type="OrthoDB" id="9178898at2"/>
<keyword evidence="3" id="KW-0804">Transcription</keyword>
<dbReference type="EMBL" id="CP044066">
    <property type="protein sequence ID" value="QET03901.1"/>
    <property type="molecule type" value="Genomic_DNA"/>
</dbReference>
<dbReference type="InterPro" id="IPR018060">
    <property type="entry name" value="HTH_AraC"/>
</dbReference>
<feature type="domain" description="HTH araC/xylS-type" evidence="4">
    <location>
        <begin position="152"/>
        <end position="250"/>
    </location>
</feature>
<reference evidence="5 6" key="1">
    <citation type="submission" date="2019-09" db="EMBL/GenBank/DDBJ databases">
        <title>FDA dAtabase for Regulatory Grade micrObial Sequences (FDA-ARGOS): Supporting development and validation of Infectious Disease Dx tests.</title>
        <authorList>
            <person name="Sciortino C."/>
            <person name="Tallon L."/>
            <person name="Sadzewicz L."/>
            <person name="Vavikolanu K."/>
            <person name="Mehta A."/>
            <person name="Aluvathingal J."/>
            <person name="Nadendla S."/>
            <person name="Nandy P."/>
            <person name="Geyer C."/>
            <person name="Yan Y."/>
            <person name="Sichtig H."/>
        </authorList>
    </citation>
    <scope>NUCLEOTIDE SEQUENCE [LARGE SCALE GENOMIC DNA]</scope>
    <source>
        <strain evidence="5 6">FDAARGOS_664</strain>
        <plasmid evidence="5 6">unnamed1</plasmid>
    </source>
</reference>
<dbReference type="InterPro" id="IPR050204">
    <property type="entry name" value="AraC_XylS_family_regulators"/>
</dbReference>
<protein>
    <submittedName>
        <fullName evidence="5">Helix-turn-helix transcriptional regulator</fullName>
    </submittedName>
</protein>
<dbReference type="GO" id="GO:0003700">
    <property type="term" value="F:DNA-binding transcription factor activity"/>
    <property type="evidence" value="ECO:0007669"/>
    <property type="project" value="InterPro"/>
</dbReference>
<geneLocation type="plasmid" evidence="5">
    <name>unnamed1</name>
</geneLocation>
<evidence type="ECO:0000259" key="4">
    <source>
        <dbReference type="PROSITE" id="PS01124"/>
    </source>
</evidence>
<dbReference type="AlphaFoldDB" id="A0A5P2H713"/>
<dbReference type="RefSeq" id="WP_150373966.1">
    <property type="nucleotide sequence ID" value="NZ_CP044066.1"/>
</dbReference>
<accession>A0A5P2H713</accession>
<dbReference type="PRINTS" id="PR00032">
    <property type="entry name" value="HTHARAC"/>
</dbReference>
<organism evidence="5 6">
    <name type="scientific">Cupriavidus pauculus</name>
    <dbReference type="NCBI Taxonomy" id="82633"/>
    <lineage>
        <taxon>Bacteria</taxon>
        <taxon>Pseudomonadati</taxon>
        <taxon>Pseudomonadota</taxon>
        <taxon>Betaproteobacteria</taxon>
        <taxon>Burkholderiales</taxon>
        <taxon>Burkholderiaceae</taxon>
        <taxon>Cupriavidus</taxon>
    </lineage>
</organism>
<name>A0A5P2H713_9BURK</name>
<dbReference type="PANTHER" id="PTHR46796">
    <property type="entry name" value="HTH-TYPE TRANSCRIPTIONAL ACTIVATOR RHAS-RELATED"/>
    <property type="match status" value="1"/>
</dbReference>
<sequence length="275" mass="30115">MSPSLEHFYTIEIFLSKTLVDCTKNGIALCTRAGQFGAAQITAPGEQIRCRFERPMKSVHLFVPAATMSEAIRRCQLAAAEEVSLQDPAFRSDPLLGRFVGALTTAASADGPVPPLFVESACQSVIAYLVRAQRQRERSPAQRAGLQSWRLHKVIAFIQANSRTTLSLQAMADEAGLSRMHFAAQFLLATGMTLHRYLTECRLGIAKQLLAEGSSSLAEVAPETGFHSQAHFTTVFRNFTGLTPGRWRYQARQTSGSALPGQELLLKCEAQQSDL</sequence>
<proteinExistence type="predicted"/>
<keyword evidence="2" id="KW-0238">DNA-binding</keyword>